<reference evidence="5" key="1">
    <citation type="submission" date="2017-09" db="EMBL/GenBank/DDBJ databases">
        <title>Depth-based differentiation of microbial function through sediment-hosted aquifers and enrichment of novel symbionts in the deep terrestrial subsurface.</title>
        <authorList>
            <person name="Probst A.J."/>
            <person name="Ladd B."/>
            <person name="Jarett J.K."/>
            <person name="Geller-Mcgrath D.E."/>
            <person name="Sieber C.M.K."/>
            <person name="Emerson J.B."/>
            <person name="Anantharaman K."/>
            <person name="Thomas B.C."/>
            <person name="Malmstrom R."/>
            <person name="Stieglmeier M."/>
            <person name="Klingl A."/>
            <person name="Woyke T."/>
            <person name="Ryan C.M."/>
            <person name="Banfield J.F."/>
        </authorList>
    </citation>
    <scope>NUCLEOTIDE SEQUENCE [LARGE SCALE GENOMIC DNA]</scope>
</reference>
<dbReference type="GO" id="GO:0009055">
    <property type="term" value="F:electron transfer activity"/>
    <property type="evidence" value="ECO:0007669"/>
    <property type="project" value="TreeGrafter"/>
</dbReference>
<dbReference type="Pfam" id="PF00890">
    <property type="entry name" value="FAD_binding_2"/>
    <property type="match status" value="1"/>
</dbReference>
<dbReference type="PANTHER" id="PTHR11632:SF51">
    <property type="entry name" value="SUCCINATE DEHYDROGENASE [UBIQUINONE] FLAVOPROTEIN SUBUNIT, MITOCHONDRIAL"/>
    <property type="match status" value="1"/>
</dbReference>
<dbReference type="RefSeq" id="WP_286679101.1">
    <property type="nucleotide sequence ID" value="NZ_MNXI01000128.1"/>
</dbReference>
<dbReference type="Gene3D" id="3.90.700.10">
    <property type="entry name" value="Succinate dehydrogenase/fumarate reductase flavoprotein, catalytic domain"/>
    <property type="match status" value="1"/>
</dbReference>
<dbReference type="GO" id="GO:0033765">
    <property type="term" value="F:steroid dehydrogenase activity, acting on the CH-CH group of donors"/>
    <property type="evidence" value="ECO:0007669"/>
    <property type="project" value="UniProtKB-ARBA"/>
</dbReference>
<keyword evidence="1" id="KW-0285">Flavoprotein</keyword>
<dbReference type="SUPFAM" id="SSF56425">
    <property type="entry name" value="Succinate dehydrogenase/fumarate reductase flavoprotein, catalytic domain"/>
    <property type="match status" value="1"/>
</dbReference>
<dbReference type="PANTHER" id="PTHR11632">
    <property type="entry name" value="SUCCINATE DEHYDROGENASE 2 FLAVOPROTEIN SUBUNIT"/>
    <property type="match status" value="1"/>
</dbReference>
<proteinExistence type="predicted"/>
<sequence>MREFATEVVESDVLILGGGMGGCGVALEAAYWAKAAGLSVKLVDKAAIDRSGAIAMGLSAINTYMGQDGKVTHDQHTPEEFVEYVTNDQMGLTRQDLVYDMARHVDSSVKHFNKWGLPIWKDEAGNYSKSGKWQVMISGESYKVIVAEAAKNALGMDNIYERIVITHLLKDEKDPNRVCGAVGFSTREDKFYVFKAKAVYCGMGGAVGIFRPRSQGEALGRSWYPPFNSGTTYALMLLAGAELTQMDVTFVPPRFKDSYGPVGTFFLLFKTPALDAYDQPYVFSYLSETDNWAPYSKVKPTPTPVRNYEMILATKAGKAPLMMHTEGAAERIKKETPDPKEQKKELRKFENEAWEDFLDMTISGATNWAAHNVDPLEKPMEIMTGDPVFIGSHASSVGAWCCGAEDLMPAEYKADFPGQYNLMTTVMGLFTGADGVGASAHKFSSGSHVTGRIAGKAAVKLAYDSKDYTPAVSDETINKLKETVLRPLALYEEKSTYTTTPDINPEYVSPNMFMFRLQKIMGENAGGWETLYGTSDKMLEQALWKLGLCGEDTEKIGAADLHDLERAWENIHRYWVAEACARTRMARKESRWPGYYHKYDYLKLDEGQKHFVNVKYDVSKKEWEVIERPMVPII</sequence>
<dbReference type="AlphaFoldDB" id="A0A2M7T778"/>
<dbReference type="SUPFAM" id="SSF51905">
    <property type="entry name" value="FAD/NAD(P)-binding domain"/>
    <property type="match status" value="1"/>
</dbReference>
<dbReference type="GO" id="GO:0050660">
    <property type="term" value="F:flavin adenine dinucleotide binding"/>
    <property type="evidence" value="ECO:0007669"/>
    <property type="project" value="TreeGrafter"/>
</dbReference>
<dbReference type="GO" id="GO:0000104">
    <property type="term" value="F:succinate dehydrogenase activity"/>
    <property type="evidence" value="ECO:0007669"/>
    <property type="project" value="TreeGrafter"/>
</dbReference>
<dbReference type="PIRSF" id="PIRSF000171">
    <property type="entry name" value="SDHA_APRA_LASPO"/>
    <property type="match status" value="1"/>
</dbReference>
<dbReference type="InterPro" id="IPR037099">
    <property type="entry name" value="Fum_R/Succ_DH_flav-like_C_sf"/>
</dbReference>
<comment type="caution">
    <text evidence="4">The sequence shown here is derived from an EMBL/GenBank/DDBJ whole genome shotgun (WGS) entry which is preliminary data.</text>
</comment>
<protein>
    <submittedName>
        <fullName evidence="4">Adenylyl-sulfate reductase subunit alpha</fullName>
    </submittedName>
</protein>
<evidence type="ECO:0000313" key="4">
    <source>
        <dbReference type="EMBL" id="PIZ37706.1"/>
    </source>
</evidence>
<dbReference type="GO" id="GO:0009061">
    <property type="term" value="P:anaerobic respiration"/>
    <property type="evidence" value="ECO:0007669"/>
    <property type="project" value="TreeGrafter"/>
</dbReference>
<dbReference type="InterPro" id="IPR027477">
    <property type="entry name" value="Succ_DH/fumarate_Rdtase_cat_sf"/>
</dbReference>
<gene>
    <name evidence="4" type="primary">aprA</name>
    <name evidence="4" type="ORF">COY37_07050</name>
</gene>
<dbReference type="SUPFAM" id="SSF46977">
    <property type="entry name" value="Succinate dehydrogenase/fumarate reductase flavoprotein C-terminal domain"/>
    <property type="match status" value="1"/>
</dbReference>
<dbReference type="Proteomes" id="UP000230956">
    <property type="component" value="Unassembled WGS sequence"/>
</dbReference>
<name>A0A2M7T778_9ACTN</name>
<evidence type="ECO:0000256" key="1">
    <source>
        <dbReference type="ARBA" id="ARBA00022630"/>
    </source>
</evidence>
<organism evidence="4 5">
    <name type="scientific">Candidatus Aquicultor secundus</name>
    <dbReference type="NCBI Taxonomy" id="1973895"/>
    <lineage>
        <taxon>Bacteria</taxon>
        <taxon>Bacillati</taxon>
        <taxon>Actinomycetota</taxon>
        <taxon>Candidatus Aquicultoria</taxon>
        <taxon>Candidatus Aquicultorales</taxon>
        <taxon>Candidatus Aquicultoraceae</taxon>
        <taxon>Candidatus Aquicultor</taxon>
    </lineage>
</organism>
<feature type="domain" description="FAD-dependent oxidoreductase 2 FAD-binding" evidence="3">
    <location>
        <begin position="12"/>
        <end position="253"/>
    </location>
</feature>
<dbReference type="InterPro" id="IPR011803">
    <property type="entry name" value="AprA"/>
</dbReference>
<dbReference type="GO" id="GO:0005886">
    <property type="term" value="C:plasma membrane"/>
    <property type="evidence" value="ECO:0007669"/>
    <property type="project" value="TreeGrafter"/>
</dbReference>
<evidence type="ECO:0000259" key="3">
    <source>
        <dbReference type="Pfam" id="PF00890"/>
    </source>
</evidence>
<dbReference type="Gene3D" id="3.50.50.60">
    <property type="entry name" value="FAD/NAD(P)-binding domain"/>
    <property type="match status" value="1"/>
</dbReference>
<accession>A0A2M7T778</accession>
<dbReference type="PROSITE" id="PS51257">
    <property type="entry name" value="PROKAR_LIPOPROTEIN"/>
    <property type="match status" value="1"/>
</dbReference>
<keyword evidence="2" id="KW-0560">Oxidoreductase</keyword>
<evidence type="ECO:0000313" key="5">
    <source>
        <dbReference type="Proteomes" id="UP000230956"/>
    </source>
</evidence>
<dbReference type="InterPro" id="IPR030664">
    <property type="entry name" value="SdhA/FrdA/AprA"/>
</dbReference>
<dbReference type="EMBL" id="PFNG01000166">
    <property type="protein sequence ID" value="PIZ37706.1"/>
    <property type="molecule type" value="Genomic_DNA"/>
</dbReference>
<dbReference type="InterPro" id="IPR003953">
    <property type="entry name" value="FAD-dep_OxRdtase_2_FAD-bd"/>
</dbReference>
<evidence type="ECO:0000256" key="2">
    <source>
        <dbReference type="ARBA" id="ARBA00023002"/>
    </source>
</evidence>
<dbReference type="NCBIfam" id="TIGR02061">
    <property type="entry name" value="aprA"/>
    <property type="match status" value="1"/>
</dbReference>
<dbReference type="InterPro" id="IPR036188">
    <property type="entry name" value="FAD/NAD-bd_sf"/>
</dbReference>